<organism evidence="8 9">
    <name type="scientific">Miniimonas arenae</name>
    <dbReference type="NCBI Taxonomy" id="676201"/>
    <lineage>
        <taxon>Bacteria</taxon>
        <taxon>Bacillati</taxon>
        <taxon>Actinomycetota</taxon>
        <taxon>Actinomycetes</taxon>
        <taxon>Micrococcales</taxon>
        <taxon>Beutenbergiaceae</taxon>
        <taxon>Miniimonas</taxon>
    </lineage>
</organism>
<dbReference type="RefSeq" id="WP_139986291.1">
    <property type="nucleotide sequence ID" value="NZ_VENP01000011.1"/>
</dbReference>
<dbReference type="AlphaFoldDB" id="A0A5C5BDQ4"/>
<keyword evidence="1" id="KW-0547">Nucleotide-binding</keyword>
<protein>
    <submittedName>
        <fullName evidence="8">DEAD/DEAH box helicase</fullName>
    </submittedName>
</protein>
<evidence type="ECO:0000256" key="1">
    <source>
        <dbReference type="ARBA" id="ARBA00022741"/>
    </source>
</evidence>
<evidence type="ECO:0000313" key="8">
    <source>
        <dbReference type="EMBL" id="TNU76066.1"/>
    </source>
</evidence>
<keyword evidence="9" id="KW-1185">Reference proteome</keyword>
<dbReference type="InterPro" id="IPR010225">
    <property type="entry name" value="HrpB"/>
</dbReference>
<dbReference type="GO" id="GO:0004386">
    <property type="term" value="F:helicase activity"/>
    <property type="evidence" value="ECO:0007669"/>
    <property type="project" value="UniProtKB-KW"/>
</dbReference>
<dbReference type="Gene3D" id="1.20.120.1080">
    <property type="match status" value="1"/>
</dbReference>
<dbReference type="GO" id="GO:0005524">
    <property type="term" value="F:ATP binding"/>
    <property type="evidence" value="ECO:0007669"/>
    <property type="project" value="UniProtKB-KW"/>
</dbReference>
<dbReference type="SMART" id="SM00490">
    <property type="entry name" value="HELICc"/>
    <property type="match status" value="1"/>
</dbReference>
<comment type="caution">
    <text evidence="8">The sequence shown here is derived from an EMBL/GenBank/DDBJ whole genome shotgun (WGS) entry which is preliminary data.</text>
</comment>
<dbReference type="GO" id="GO:0003676">
    <property type="term" value="F:nucleic acid binding"/>
    <property type="evidence" value="ECO:0007669"/>
    <property type="project" value="InterPro"/>
</dbReference>
<evidence type="ECO:0000256" key="2">
    <source>
        <dbReference type="ARBA" id="ARBA00022801"/>
    </source>
</evidence>
<evidence type="ECO:0000256" key="3">
    <source>
        <dbReference type="ARBA" id="ARBA00022806"/>
    </source>
</evidence>
<feature type="domain" description="Helicase ATP-binding" evidence="6">
    <location>
        <begin position="24"/>
        <end position="192"/>
    </location>
</feature>
<dbReference type="Pfam" id="PF08482">
    <property type="entry name" value="HrpB_C"/>
    <property type="match status" value="1"/>
</dbReference>
<dbReference type="PROSITE" id="PS51192">
    <property type="entry name" value="HELICASE_ATP_BIND_1"/>
    <property type="match status" value="1"/>
</dbReference>
<name>A0A5C5BDQ4_9MICO</name>
<dbReference type="Pfam" id="PF00271">
    <property type="entry name" value="Helicase_C"/>
    <property type="match status" value="1"/>
</dbReference>
<keyword evidence="2" id="KW-0378">Hydrolase</keyword>
<accession>A0A5C5BDQ4</accession>
<dbReference type="PANTHER" id="PTHR43519:SF1">
    <property type="entry name" value="ATP-DEPENDENT RNA HELICASE HRPB"/>
    <property type="match status" value="1"/>
</dbReference>
<evidence type="ECO:0000313" key="9">
    <source>
        <dbReference type="Proteomes" id="UP000313849"/>
    </source>
</evidence>
<dbReference type="PROSITE" id="PS00690">
    <property type="entry name" value="DEAH_ATP_HELICASE"/>
    <property type="match status" value="1"/>
</dbReference>
<dbReference type="Gene3D" id="3.40.50.300">
    <property type="entry name" value="P-loop containing nucleotide triphosphate hydrolases"/>
    <property type="match status" value="2"/>
</dbReference>
<feature type="region of interest" description="Disordered" evidence="5">
    <location>
        <begin position="267"/>
        <end position="292"/>
    </location>
</feature>
<dbReference type="InterPro" id="IPR001650">
    <property type="entry name" value="Helicase_C-like"/>
</dbReference>
<evidence type="ECO:0000256" key="5">
    <source>
        <dbReference type="SAM" id="MobiDB-lite"/>
    </source>
</evidence>
<evidence type="ECO:0000259" key="7">
    <source>
        <dbReference type="PROSITE" id="PS51194"/>
    </source>
</evidence>
<keyword evidence="4" id="KW-0067">ATP-binding</keyword>
<dbReference type="InterPro" id="IPR013689">
    <property type="entry name" value="RNA_helicase_ATP-dep_HrpB_C"/>
</dbReference>
<keyword evidence="3 8" id="KW-0347">Helicase</keyword>
<dbReference type="CDD" id="cd18791">
    <property type="entry name" value="SF2_C_RHA"/>
    <property type="match status" value="1"/>
</dbReference>
<reference evidence="8 9" key="1">
    <citation type="submission" date="2019-06" db="EMBL/GenBank/DDBJ databases">
        <title>Draft genome sequence of Miniimonas arenae KCTC 19750T isolated from sea sand.</title>
        <authorList>
            <person name="Park S.-J."/>
        </authorList>
    </citation>
    <scope>NUCLEOTIDE SEQUENCE [LARGE SCALE GENOMIC DNA]</scope>
    <source>
        <strain evidence="8 9">KCTC 19750</strain>
    </source>
</reference>
<evidence type="ECO:0000256" key="4">
    <source>
        <dbReference type="ARBA" id="ARBA00022840"/>
    </source>
</evidence>
<dbReference type="PROSITE" id="PS51194">
    <property type="entry name" value="HELICASE_CTER"/>
    <property type="match status" value="1"/>
</dbReference>
<dbReference type="InterPro" id="IPR011545">
    <property type="entry name" value="DEAD/DEAH_box_helicase_dom"/>
</dbReference>
<dbReference type="EMBL" id="VENP01000011">
    <property type="protein sequence ID" value="TNU76066.1"/>
    <property type="molecule type" value="Genomic_DNA"/>
</dbReference>
<proteinExistence type="predicted"/>
<dbReference type="PANTHER" id="PTHR43519">
    <property type="entry name" value="ATP-DEPENDENT RNA HELICASE HRPB"/>
    <property type="match status" value="1"/>
</dbReference>
<dbReference type="OrthoDB" id="9805617at2"/>
<dbReference type="InterPro" id="IPR002464">
    <property type="entry name" value="DNA/RNA_helicase_DEAH_CS"/>
</dbReference>
<dbReference type="PIRSF" id="PIRSF005496">
    <property type="entry name" value="ATP_hel_hrpB"/>
    <property type="match status" value="1"/>
</dbReference>
<gene>
    <name evidence="8" type="ORF">FH969_04530</name>
</gene>
<dbReference type="SUPFAM" id="SSF52540">
    <property type="entry name" value="P-loop containing nucleoside triphosphate hydrolases"/>
    <property type="match status" value="1"/>
</dbReference>
<feature type="compositionally biased region" description="Low complexity" evidence="5">
    <location>
        <begin position="267"/>
        <end position="276"/>
    </location>
</feature>
<feature type="domain" description="Helicase C-terminal" evidence="7">
    <location>
        <begin position="219"/>
        <end position="413"/>
    </location>
</feature>
<dbReference type="GO" id="GO:0016787">
    <property type="term" value="F:hydrolase activity"/>
    <property type="evidence" value="ECO:0007669"/>
    <property type="project" value="UniProtKB-KW"/>
</dbReference>
<dbReference type="InterPro" id="IPR007502">
    <property type="entry name" value="Helicase-assoc_dom"/>
</dbReference>
<dbReference type="InterPro" id="IPR027417">
    <property type="entry name" value="P-loop_NTPase"/>
</dbReference>
<dbReference type="InterPro" id="IPR014001">
    <property type="entry name" value="Helicase_ATP-bd"/>
</dbReference>
<dbReference type="SMART" id="SM00847">
    <property type="entry name" value="HA2"/>
    <property type="match status" value="1"/>
</dbReference>
<dbReference type="SMART" id="SM00487">
    <property type="entry name" value="DEXDc"/>
    <property type="match status" value="1"/>
</dbReference>
<dbReference type="Proteomes" id="UP000313849">
    <property type="component" value="Unassembled WGS sequence"/>
</dbReference>
<evidence type="ECO:0000259" key="6">
    <source>
        <dbReference type="PROSITE" id="PS51192"/>
    </source>
</evidence>
<sequence length="857" mass="89214">MDAIARLLANPGDLPVRGALPEVRAAVERAGVAVLTAPPGSGKTTLVPPLLADIVRAGAGTGAGRIVVTQPRRIAARAAARRLASLLGQEVGGDVGVTVRGESRTSPRTRVEVVTTGVLLRRLQRDPALPGVAGVVLDEVHERSLESDLVLAMVADVREALREDLRVVVMSATLDAAALGAAWDAPVVVADGALHEVDTVWCPPERPLVRSDERGVRREYLQHVIAVARRAVAERAGDVLVFVPGAREVDDVVAGLRRAPLGGLAGAPAADGAGAEDAADGRRSEEPEVLPLHGRLSAAAQDRALRAGGRRRVVVSTAVAESSLTVPGVRVVVDAGLARQPRTDHRRGLAGLVTVMVSRAGAEQRAGRAGREGPGAVYRCWSEAEHARLAPFAEPEVATADLALFVLEAACWSRDGVAGLRLPDAPPRAALEAAEEVLRGLGALDGDGVVTARGRAIAGVPTDPRLARALLDGAASVGPRAAAEVVALLAEDLRAPGGDLSAAWRAARGGGAGTEWARTRDRLLAVVQDADGGADVAGAAPTPAVRDAQARDTPRVSDAVVAEVVALAHPDRLARRRAGSTAYLMASGSGAVLGEGSALVGQEWLAVADADRSRGRDALIRSGVPIDEAAALAAGAALVREEVDVAVEGTRVVASRVRRLGAIPLSSVRLSRVGPEGAAALRAALRRSGVGVLRWTEAARGLRARLAFLHRELGPPWPDVGDDALAERVQEWLPDGTTDLARVDVLALLRGLLPWPDAAQLDELAPERIALPSGRFVRVEYGADQPVIASRVQDFFGMHETPRLAGGRVPVVAHLLSPAGRPAAITADLAGFWDGGYAAVRADLRGRYPKHAWPERP</sequence>
<dbReference type="Pfam" id="PF00270">
    <property type="entry name" value="DEAD"/>
    <property type="match status" value="1"/>
</dbReference>